<evidence type="ECO:0000313" key="1">
    <source>
        <dbReference type="EMBL" id="GHA50708.1"/>
    </source>
</evidence>
<accession>A0ABQ3CZ26</accession>
<gene>
    <name evidence="1" type="ORF">GCM10008927_14900</name>
</gene>
<protein>
    <submittedName>
        <fullName evidence="1">Metallophosphoesterase</fullName>
    </submittedName>
</protein>
<dbReference type="Proteomes" id="UP000634455">
    <property type="component" value="Unassembled WGS sequence"/>
</dbReference>
<organism evidence="1 2">
    <name type="scientific">Paramylibacter ulvae</name>
    <dbReference type="NCBI Taxonomy" id="1651968"/>
    <lineage>
        <taxon>Bacteria</taxon>
        <taxon>Pseudomonadati</taxon>
        <taxon>Pseudomonadota</taxon>
        <taxon>Alphaproteobacteria</taxon>
        <taxon>Rhodobacterales</taxon>
        <taxon>Paracoccaceae</taxon>
        <taxon>Paramylibacter</taxon>
    </lineage>
</organism>
<reference evidence="2" key="1">
    <citation type="journal article" date="2019" name="Int. J. Syst. Evol. Microbiol.">
        <title>The Global Catalogue of Microorganisms (GCM) 10K type strain sequencing project: providing services to taxonomists for standard genome sequencing and annotation.</title>
        <authorList>
            <consortium name="The Broad Institute Genomics Platform"/>
            <consortium name="The Broad Institute Genome Sequencing Center for Infectious Disease"/>
            <person name="Wu L."/>
            <person name="Ma J."/>
        </authorList>
    </citation>
    <scope>NUCLEOTIDE SEQUENCE [LARGE SCALE GENOMIC DNA]</scope>
    <source>
        <strain evidence="2">KCTC 32465</strain>
    </source>
</reference>
<proteinExistence type="predicted"/>
<keyword evidence="2" id="KW-1185">Reference proteome</keyword>
<dbReference type="EMBL" id="BMZF01000003">
    <property type="protein sequence ID" value="GHA50708.1"/>
    <property type="molecule type" value="Genomic_DNA"/>
</dbReference>
<sequence length="207" mass="22960">MVANQSGSLWWPSEKLLCVSNIHLAKSDTQNKAYKNMLPPFHTQESLARLGDEIKQINPVIVICLGNSFDELKSLDSLHSVDHKRLAALTAGRRWVWIDGDSNAGPVDLGGSHHNEFRHKHLSFRNQATHAGVCEISGHHNPSKILNENGISTIHRCFAVDDNRIILPAFSQGDERDGTKNTTLDMLMGDNAIAITLGREIKPVLMK</sequence>
<name>A0ABQ3CZ26_9RHOB</name>
<comment type="caution">
    <text evidence="1">The sequence shown here is derived from an EMBL/GenBank/DDBJ whole genome shotgun (WGS) entry which is preliminary data.</text>
</comment>
<evidence type="ECO:0000313" key="2">
    <source>
        <dbReference type="Proteomes" id="UP000634455"/>
    </source>
</evidence>